<reference evidence="2" key="2">
    <citation type="submission" date="2020-09" db="EMBL/GenBank/DDBJ databases">
        <authorList>
            <person name="Sun Q."/>
            <person name="Zhou Y."/>
        </authorList>
    </citation>
    <scope>NUCLEOTIDE SEQUENCE</scope>
    <source>
        <strain evidence="2">CGMCC 1.12924</strain>
    </source>
</reference>
<dbReference type="RefSeq" id="WP_188439857.1">
    <property type="nucleotide sequence ID" value="NZ_BMGK01000003.1"/>
</dbReference>
<dbReference type="Proteomes" id="UP000652231">
    <property type="component" value="Unassembled WGS sequence"/>
</dbReference>
<gene>
    <name evidence="2" type="ORF">GCM10011312_08640</name>
</gene>
<evidence type="ECO:0008006" key="4">
    <source>
        <dbReference type="Google" id="ProtNLM"/>
    </source>
</evidence>
<sequence>MKKLLIIALVLATTAGFSQDRERKQEMQQKMKQEKQDFTPQQRADLKTKRLALHLDLTAAQQEEIKKLHLEMANERAEKSAKFQKNSEQTGYYQKTNARLEMRKDYQDKMKTILTESQYNAWKENMKRGKKNKSSFNRNKKQ</sequence>
<name>A0A8J2Y5P6_9FLAO</name>
<evidence type="ECO:0000256" key="1">
    <source>
        <dbReference type="SAM" id="MobiDB-lite"/>
    </source>
</evidence>
<protein>
    <recommendedName>
        <fullName evidence="4">DUF4890 domain-containing protein</fullName>
    </recommendedName>
</protein>
<organism evidence="2 3">
    <name type="scientific">Planktosalinus lacus</name>
    <dbReference type="NCBI Taxonomy" id="1526573"/>
    <lineage>
        <taxon>Bacteria</taxon>
        <taxon>Pseudomonadati</taxon>
        <taxon>Bacteroidota</taxon>
        <taxon>Flavobacteriia</taxon>
        <taxon>Flavobacteriales</taxon>
        <taxon>Flavobacteriaceae</taxon>
        <taxon>Planktosalinus</taxon>
    </lineage>
</organism>
<evidence type="ECO:0000313" key="2">
    <source>
        <dbReference type="EMBL" id="GGD86877.1"/>
    </source>
</evidence>
<feature type="region of interest" description="Disordered" evidence="1">
    <location>
        <begin position="20"/>
        <end position="43"/>
    </location>
</feature>
<accession>A0A8J2Y5P6</accession>
<feature type="compositionally biased region" description="Basic and acidic residues" evidence="1">
    <location>
        <begin position="20"/>
        <end position="37"/>
    </location>
</feature>
<reference evidence="2" key="1">
    <citation type="journal article" date="2014" name="Int. J. Syst. Evol. Microbiol.">
        <title>Complete genome sequence of Corynebacterium casei LMG S-19264T (=DSM 44701T), isolated from a smear-ripened cheese.</title>
        <authorList>
            <consortium name="US DOE Joint Genome Institute (JGI-PGF)"/>
            <person name="Walter F."/>
            <person name="Albersmeier A."/>
            <person name="Kalinowski J."/>
            <person name="Ruckert C."/>
        </authorList>
    </citation>
    <scope>NUCLEOTIDE SEQUENCE</scope>
    <source>
        <strain evidence="2">CGMCC 1.12924</strain>
    </source>
</reference>
<evidence type="ECO:0000313" key="3">
    <source>
        <dbReference type="Proteomes" id="UP000652231"/>
    </source>
</evidence>
<keyword evidence="3" id="KW-1185">Reference proteome</keyword>
<dbReference type="EMBL" id="BMGK01000003">
    <property type="protein sequence ID" value="GGD86877.1"/>
    <property type="molecule type" value="Genomic_DNA"/>
</dbReference>
<dbReference type="AlphaFoldDB" id="A0A8J2Y5P6"/>
<comment type="caution">
    <text evidence="2">The sequence shown here is derived from an EMBL/GenBank/DDBJ whole genome shotgun (WGS) entry which is preliminary data.</text>
</comment>
<proteinExistence type="predicted"/>